<protein>
    <recommendedName>
        <fullName evidence="2">J domain-containing protein</fullName>
    </recommendedName>
</protein>
<proteinExistence type="predicted"/>
<dbReference type="PROSITE" id="PS50076">
    <property type="entry name" value="DNAJ_2"/>
    <property type="match status" value="1"/>
</dbReference>
<dbReference type="Gene3D" id="1.10.287.110">
    <property type="entry name" value="DnaJ domain"/>
    <property type="match status" value="1"/>
</dbReference>
<dbReference type="PANTHER" id="PTHR47374">
    <property type="entry name" value="ENDOSOME ANTIGEN-LIKE PROTEIN, PUTATIVE (DUF3444)-RELATED"/>
    <property type="match status" value="1"/>
</dbReference>
<feature type="domain" description="J" evidence="2">
    <location>
        <begin position="66"/>
        <end position="130"/>
    </location>
</feature>
<dbReference type="InterPro" id="IPR001623">
    <property type="entry name" value="DnaJ_domain"/>
</dbReference>
<dbReference type="InterPro" id="IPR024593">
    <property type="entry name" value="DUF3444"/>
</dbReference>
<evidence type="ECO:0000313" key="4">
    <source>
        <dbReference type="Proteomes" id="UP000636709"/>
    </source>
</evidence>
<feature type="region of interest" description="Disordered" evidence="1">
    <location>
        <begin position="272"/>
        <end position="291"/>
    </location>
</feature>
<dbReference type="InterPro" id="IPR036869">
    <property type="entry name" value="J_dom_sf"/>
</dbReference>
<dbReference type="AlphaFoldDB" id="A0A835AV65"/>
<dbReference type="CDD" id="cd06257">
    <property type="entry name" value="DnaJ"/>
    <property type="match status" value="1"/>
</dbReference>
<organism evidence="3 4">
    <name type="scientific">Digitaria exilis</name>
    <dbReference type="NCBI Taxonomy" id="1010633"/>
    <lineage>
        <taxon>Eukaryota</taxon>
        <taxon>Viridiplantae</taxon>
        <taxon>Streptophyta</taxon>
        <taxon>Embryophyta</taxon>
        <taxon>Tracheophyta</taxon>
        <taxon>Spermatophyta</taxon>
        <taxon>Magnoliopsida</taxon>
        <taxon>Liliopsida</taxon>
        <taxon>Poales</taxon>
        <taxon>Poaceae</taxon>
        <taxon>PACMAD clade</taxon>
        <taxon>Panicoideae</taxon>
        <taxon>Panicodae</taxon>
        <taxon>Paniceae</taxon>
        <taxon>Anthephorinae</taxon>
        <taxon>Digitaria</taxon>
    </lineage>
</organism>
<name>A0A835AV65_9POAL</name>
<evidence type="ECO:0000313" key="3">
    <source>
        <dbReference type="EMBL" id="KAF8673536.1"/>
    </source>
</evidence>
<evidence type="ECO:0000256" key="1">
    <source>
        <dbReference type="SAM" id="MobiDB-lite"/>
    </source>
</evidence>
<accession>A0A835AV65</accession>
<gene>
    <name evidence="3" type="ORF">HU200_048619</name>
</gene>
<evidence type="ECO:0000259" key="2">
    <source>
        <dbReference type="PROSITE" id="PS50076"/>
    </source>
</evidence>
<dbReference type="GO" id="GO:0005783">
    <property type="term" value="C:endoplasmic reticulum"/>
    <property type="evidence" value="ECO:0007669"/>
    <property type="project" value="UniProtKB-ARBA"/>
</dbReference>
<sequence>MEFNREEAVRARRIALKKLEKRDFSGAQKVALQAQRLYPELENLSQLLTVCKVYCAAEERINRQLNWYGILQVEVTADDTVIRKKYDELVFWLHPNKNTLPGAEAAFELVSEAHMILCDHVNRSRYDIKIQDAHLSNKTLANRSGVVVKPYDVTVVFWTICPHCQKRFVCYQRNFLVSCDDCGKNFFAFKLNEQAVPSRFLLAAPNNYQVSQEMVFCQHAPDQLVQNSILHATGGSVDSTHTDEPVKWAGISDGYGEDSSETRSNIVQCSAVNETHSSSPSADKDNVSGTENQVEQVLITVDHQDDATLEDSQQKYKEQTGIANQMHVNPVIAYECPDFFDFGKLRDVNMIAVNEIWAFYDDHDFMPRVYAQINHVDASNLKVQVTWLEHNPMNGPETRWTREGLPAACGNFCLGETYVLEDPSMYLSHRVTWTKGKNRNSFEIHPKEGEIWALYKESSVLRSPGTDNHQPFNYDFVEVSNVSMNVGFVVTPLVRIEGFRSLFAGVKDKPRILILPSELFRFSHSIPCYRTNGNEKVGVEGLLELDTAALPCDLGSAFPSITLDSYMDLNKKRITESVGVKYPASEFHNFDEDRSCEKLEYGQIWALYSNTDTFPNLYGWINKVEKEPFKVHLTWLKVCPQGVDKHWLEQDIPVSCGKFGMRNLTSEHYETCAFSHLVIRRCQIDTVRQVTIVPKIGEVWAIYKNWAPDWIPSSKDCPAEYAIGEIKMCTGTGTLFAFLTKVHGYISVFKPDAQNGALEVPMNENLRFSHRIPSFRLTKENGGKLRGFYELDPAAVPEILLYE</sequence>
<reference evidence="3" key="1">
    <citation type="submission" date="2020-07" db="EMBL/GenBank/DDBJ databases">
        <title>Genome sequence and genetic diversity analysis of an under-domesticated orphan crop, white fonio (Digitaria exilis).</title>
        <authorList>
            <person name="Bennetzen J.L."/>
            <person name="Chen S."/>
            <person name="Ma X."/>
            <person name="Wang X."/>
            <person name="Yssel A.E.J."/>
            <person name="Chaluvadi S.R."/>
            <person name="Johnson M."/>
            <person name="Gangashetty P."/>
            <person name="Hamidou F."/>
            <person name="Sanogo M.D."/>
            <person name="Zwaenepoel A."/>
            <person name="Wallace J."/>
            <person name="Van De Peer Y."/>
            <person name="Van Deynze A."/>
        </authorList>
    </citation>
    <scope>NUCLEOTIDE SEQUENCE</scope>
    <source>
        <tissue evidence="3">Leaves</tissue>
    </source>
</reference>
<dbReference type="SUPFAM" id="SSF46565">
    <property type="entry name" value="Chaperone J-domain"/>
    <property type="match status" value="1"/>
</dbReference>
<dbReference type="Proteomes" id="UP000636709">
    <property type="component" value="Unassembled WGS sequence"/>
</dbReference>
<dbReference type="PANTHER" id="PTHR47374:SF5">
    <property type="entry name" value="J DOMAIN-CONTAINING PROTEIN"/>
    <property type="match status" value="1"/>
</dbReference>
<dbReference type="EMBL" id="JACEFO010002205">
    <property type="protein sequence ID" value="KAF8673536.1"/>
    <property type="molecule type" value="Genomic_DNA"/>
</dbReference>
<dbReference type="OrthoDB" id="10250354at2759"/>
<dbReference type="Pfam" id="PF00226">
    <property type="entry name" value="DnaJ"/>
    <property type="match status" value="1"/>
</dbReference>
<comment type="caution">
    <text evidence="3">The sequence shown here is derived from an EMBL/GenBank/DDBJ whole genome shotgun (WGS) entry which is preliminary data.</text>
</comment>
<dbReference type="Pfam" id="PF11926">
    <property type="entry name" value="DUF3444"/>
    <property type="match status" value="2"/>
</dbReference>
<dbReference type="SMART" id="SM00271">
    <property type="entry name" value="DnaJ"/>
    <property type="match status" value="1"/>
</dbReference>
<keyword evidence="4" id="KW-1185">Reference proteome</keyword>